<sequence>MVMVPLGVFALTLSQKTSSLPGSLFSPHVLFSLLAIPLFGIPGAVIACQGPICGEAAHENRRGAIKIALFLGLAAFANGMIWVTSHALFDLLIPPADDVPWDAFLSHLYAHTLICAALWMALFALLLASLLSGRNVFCISFDKHCREITEQDSAAPTDS</sequence>
<accession>A0A5M6D1G3</accession>
<evidence type="ECO:0000313" key="3">
    <source>
        <dbReference type="Proteomes" id="UP000324479"/>
    </source>
</evidence>
<protein>
    <submittedName>
        <fullName evidence="2">Uncharacterized protein</fullName>
    </submittedName>
</protein>
<feature type="transmembrane region" description="Helical" evidence="1">
    <location>
        <begin position="109"/>
        <end position="131"/>
    </location>
</feature>
<dbReference type="AlphaFoldDB" id="A0A5M6D1G3"/>
<keyword evidence="1" id="KW-0472">Membrane</keyword>
<keyword evidence="1" id="KW-1133">Transmembrane helix</keyword>
<organism evidence="2 3">
    <name type="scientific">Roseiconus nitratireducens</name>
    <dbReference type="NCBI Taxonomy" id="2605748"/>
    <lineage>
        <taxon>Bacteria</taxon>
        <taxon>Pseudomonadati</taxon>
        <taxon>Planctomycetota</taxon>
        <taxon>Planctomycetia</taxon>
        <taxon>Pirellulales</taxon>
        <taxon>Pirellulaceae</taxon>
        <taxon>Roseiconus</taxon>
    </lineage>
</organism>
<evidence type="ECO:0000256" key="1">
    <source>
        <dbReference type="SAM" id="Phobius"/>
    </source>
</evidence>
<keyword evidence="3" id="KW-1185">Reference proteome</keyword>
<comment type="caution">
    <text evidence="2">The sequence shown here is derived from an EMBL/GenBank/DDBJ whole genome shotgun (WGS) entry which is preliminary data.</text>
</comment>
<name>A0A5M6D1G3_9BACT</name>
<feature type="transmembrane region" description="Helical" evidence="1">
    <location>
        <begin position="29"/>
        <end position="47"/>
    </location>
</feature>
<feature type="transmembrane region" description="Helical" evidence="1">
    <location>
        <begin position="67"/>
        <end position="89"/>
    </location>
</feature>
<evidence type="ECO:0000313" key="2">
    <source>
        <dbReference type="EMBL" id="KAA5539479.1"/>
    </source>
</evidence>
<proteinExistence type="predicted"/>
<keyword evidence="1" id="KW-0812">Transmembrane</keyword>
<reference evidence="2 3" key="1">
    <citation type="submission" date="2019-08" db="EMBL/GenBank/DDBJ databases">
        <authorList>
            <person name="Dhanesh K."/>
            <person name="Kumar G."/>
            <person name="Sasikala C."/>
            <person name="Venkata Ramana C."/>
        </authorList>
    </citation>
    <scope>NUCLEOTIDE SEQUENCE [LARGE SCALE GENOMIC DNA]</scope>
    <source>
        <strain evidence="2 3">JC645</strain>
    </source>
</reference>
<dbReference type="Proteomes" id="UP000324479">
    <property type="component" value="Unassembled WGS sequence"/>
</dbReference>
<gene>
    <name evidence="2" type="ORF">FYK55_24410</name>
</gene>
<dbReference type="EMBL" id="VWOX01000019">
    <property type="protein sequence ID" value="KAA5539479.1"/>
    <property type="molecule type" value="Genomic_DNA"/>
</dbReference>
<dbReference type="RefSeq" id="WP_150079252.1">
    <property type="nucleotide sequence ID" value="NZ_VWOX01000019.1"/>
</dbReference>